<evidence type="ECO:0000259" key="1">
    <source>
        <dbReference type="PROSITE" id="PS51186"/>
    </source>
</evidence>
<dbReference type="STRING" id="1798553.A3H70_03715"/>
<reference evidence="2 3" key="1">
    <citation type="journal article" date="2016" name="Nat. Commun.">
        <title>Thousands of microbial genomes shed light on interconnected biogeochemical processes in an aquifer system.</title>
        <authorList>
            <person name="Anantharaman K."/>
            <person name="Brown C.T."/>
            <person name="Hug L.A."/>
            <person name="Sharon I."/>
            <person name="Castelle C.J."/>
            <person name="Probst A.J."/>
            <person name="Thomas B.C."/>
            <person name="Singh A."/>
            <person name="Wilkins M.J."/>
            <person name="Karaoz U."/>
            <person name="Brodie E.L."/>
            <person name="Williams K.H."/>
            <person name="Hubbard S.S."/>
            <person name="Banfield J.F."/>
        </authorList>
    </citation>
    <scope>NUCLEOTIDE SEQUENCE [LARGE SCALE GENOMIC DNA]</scope>
</reference>
<proteinExistence type="predicted"/>
<comment type="caution">
    <text evidence="2">The sequence shown here is derived from an EMBL/GenBank/DDBJ whole genome shotgun (WGS) entry which is preliminary data.</text>
</comment>
<dbReference type="GO" id="GO:0005737">
    <property type="term" value="C:cytoplasm"/>
    <property type="evidence" value="ECO:0007669"/>
    <property type="project" value="TreeGrafter"/>
</dbReference>
<sequence>MKILSPNINTIIDGHLITLKPISIKEINENYVSWLNDNQINQFLEVRNNQQTIEDIANYVNGLRSRSGCELFAIFTKQDNRHVGNIAISNFNLNSNYAEYGLLIGNIQLHKSGLAAEATILLLEYLFQYVNVHKVIAHSTADNQPASKLIEHLGFTQEGTLRKQFILSSGKIVDVYCYGLLREEWLEGRGRLSNILEYFKITELDSNHLK</sequence>
<organism evidence="2 3">
    <name type="scientific">Candidatus Komeilibacteria bacterium RIFCSPLOWO2_02_FULL_48_11</name>
    <dbReference type="NCBI Taxonomy" id="1798553"/>
    <lineage>
        <taxon>Bacteria</taxon>
        <taxon>Candidatus Komeiliibacteriota</taxon>
    </lineage>
</organism>
<dbReference type="GO" id="GO:1990189">
    <property type="term" value="F:protein N-terminal-serine acetyltransferase activity"/>
    <property type="evidence" value="ECO:0007669"/>
    <property type="project" value="TreeGrafter"/>
</dbReference>
<dbReference type="GO" id="GO:0008999">
    <property type="term" value="F:protein-N-terminal-alanine acetyltransferase activity"/>
    <property type="evidence" value="ECO:0007669"/>
    <property type="project" value="TreeGrafter"/>
</dbReference>
<dbReference type="Gene3D" id="3.40.630.30">
    <property type="match status" value="1"/>
</dbReference>
<dbReference type="SUPFAM" id="SSF55729">
    <property type="entry name" value="Acyl-CoA N-acyltransferases (Nat)"/>
    <property type="match status" value="1"/>
</dbReference>
<dbReference type="PROSITE" id="PS51186">
    <property type="entry name" value="GNAT"/>
    <property type="match status" value="1"/>
</dbReference>
<dbReference type="PANTHER" id="PTHR43441">
    <property type="entry name" value="RIBOSOMAL-PROTEIN-SERINE ACETYLTRANSFERASE"/>
    <property type="match status" value="1"/>
</dbReference>
<dbReference type="InterPro" id="IPR051908">
    <property type="entry name" value="Ribosomal_N-acetyltransferase"/>
</dbReference>
<feature type="domain" description="N-acetyltransferase" evidence="1">
    <location>
        <begin position="22"/>
        <end position="183"/>
    </location>
</feature>
<protein>
    <recommendedName>
        <fullName evidence="1">N-acetyltransferase domain-containing protein</fullName>
    </recommendedName>
</protein>
<dbReference type="AlphaFoldDB" id="A0A1G2BNW5"/>
<accession>A0A1G2BNW5</accession>
<name>A0A1G2BNW5_9BACT</name>
<evidence type="ECO:0000313" key="2">
    <source>
        <dbReference type="EMBL" id="OGY90812.1"/>
    </source>
</evidence>
<dbReference type="InterPro" id="IPR016181">
    <property type="entry name" value="Acyl_CoA_acyltransferase"/>
</dbReference>
<dbReference type="EMBL" id="MHKO01000059">
    <property type="protein sequence ID" value="OGY90812.1"/>
    <property type="molecule type" value="Genomic_DNA"/>
</dbReference>
<evidence type="ECO:0000313" key="3">
    <source>
        <dbReference type="Proteomes" id="UP000178109"/>
    </source>
</evidence>
<gene>
    <name evidence="2" type="ORF">A3H70_03715</name>
</gene>
<dbReference type="Proteomes" id="UP000178109">
    <property type="component" value="Unassembled WGS sequence"/>
</dbReference>
<dbReference type="PANTHER" id="PTHR43441:SF11">
    <property type="entry name" value="RIBOSOMAL-PROTEIN-SERINE ACETYLTRANSFERASE"/>
    <property type="match status" value="1"/>
</dbReference>
<dbReference type="InterPro" id="IPR000182">
    <property type="entry name" value="GNAT_dom"/>
</dbReference>
<dbReference type="Pfam" id="PF13302">
    <property type="entry name" value="Acetyltransf_3"/>
    <property type="match status" value="1"/>
</dbReference>